<proteinExistence type="predicted"/>
<dbReference type="Proteomes" id="UP000768646">
    <property type="component" value="Unassembled WGS sequence"/>
</dbReference>
<name>A0ACB7CID3_9ASCO</name>
<comment type="caution">
    <text evidence="1">The sequence shown here is derived from an EMBL/GenBank/DDBJ whole genome shotgun (WGS) entry which is preliminary data.</text>
</comment>
<organism evidence="1 2">
    <name type="scientific">Pneumocystis oryctolagi</name>
    <dbReference type="NCBI Taxonomy" id="42067"/>
    <lineage>
        <taxon>Eukaryota</taxon>
        <taxon>Fungi</taxon>
        <taxon>Dikarya</taxon>
        <taxon>Ascomycota</taxon>
        <taxon>Taphrinomycotina</taxon>
        <taxon>Pneumocystomycetes</taxon>
        <taxon>Pneumocystaceae</taxon>
        <taxon>Pneumocystis</taxon>
    </lineage>
</organism>
<reference evidence="1 2" key="1">
    <citation type="journal article" date="2021" name="Commun. Biol.">
        <title>Genomic insights into the host specific adaptation of the Pneumocystis genus.</title>
        <authorList>
            <person name="Cisse O.H."/>
            <person name="Ma L."/>
            <person name="Dekker J.P."/>
            <person name="Khil P.P."/>
            <person name="Youn J.-H."/>
            <person name="Brenchley J.M."/>
            <person name="Blair R."/>
            <person name="Pahar B."/>
            <person name="Chabe M."/>
            <person name="Van Rompay K.K.A."/>
            <person name="Keesler R."/>
            <person name="Sukura A."/>
            <person name="Hirsch V."/>
            <person name="Kutty G."/>
            <person name="Liu Y."/>
            <person name="Peng L."/>
            <person name="Chen J."/>
            <person name="Song J."/>
            <person name="Weissenbacher-Lang C."/>
            <person name="Xu J."/>
            <person name="Upham N.S."/>
            <person name="Stajich J.E."/>
            <person name="Cuomo C.A."/>
            <person name="Cushion M.T."/>
            <person name="Kovacs J.A."/>
        </authorList>
    </citation>
    <scope>NUCLEOTIDE SEQUENCE [LARGE SCALE GENOMIC DNA]</scope>
    <source>
        <strain evidence="1 2">RABM</strain>
    </source>
</reference>
<evidence type="ECO:0000313" key="1">
    <source>
        <dbReference type="EMBL" id="KAG4305449.1"/>
    </source>
</evidence>
<protein>
    <submittedName>
        <fullName evidence="1">Uncharacterized protein</fullName>
    </submittedName>
</protein>
<keyword evidence="2" id="KW-1185">Reference proteome</keyword>
<accession>A0ACB7CID3</accession>
<dbReference type="EMBL" id="JABTEG010000003">
    <property type="protein sequence ID" value="KAG4305449.1"/>
    <property type="molecule type" value="Genomic_DNA"/>
</dbReference>
<sequence>MPGKDETETRGKRGNSRKQAWSSQNKPNLSLGIQGDKSFSSGSSTTSPNTSKSISYRSPKTPTTDTIYSQNRGFNSAEVSSYLNKEWKSALDRANNSTCSTKNKPEIYKITDNEWMTKSGSITSVWANKGHLTAKGTAFLSEIRKSILSNNITEAKGG</sequence>
<gene>
    <name evidence="1" type="ORF">PORY_001005</name>
</gene>
<evidence type="ECO:0000313" key="2">
    <source>
        <dbReference type="Proteomes" id="UP000768646"/>
    </source>
</evidence>